<dbReference type="EMBL" id="JBHRVA010000002">
    <property type="protein sequence ID" value="MFC3301357.1"/>
    <property type="molecule type" value="Genomic_DNA"/>
</dbReference>
<comment type="caution">
    <text evidence="2">The sequence shown here is derived from an EMBL/GenBank/DDBJ whole genome shotgun (WGS) entry which is preliminary data.</text>
</comment>
<sequence length="231" mass="24554">MSQAYLTAETSDGVTVYGHIWEGRRADRRPTILLFHQGGSNGRGEYGEIAGWLAGEGFTAIAWDTRSGGDLYGSSNRTAENLPDGVAAGFCDTLPDLIAAIDEAESNGFGEHGFILWGSSYTGALVFHAAADRPEVTRGVIAFSPASGGPMRSCLAMERAPEVKAPMLVIQPPSEIVRPTAAEQRRQLEALGASYVIPEDGVHGSSTLSDERTGKDMTGTRKLVLGWLKGL</sequence>
<evidence type="ECO:0000313" key="2">
    <source>
        <dbReference type="EMBL" id="MFC3301357.1"/>
    </source>
</evidence>
<gene>
    <name evidence="2" type="ORF">ACFONP_01255</name>
</gene>
<feature type="domain" description="Serine aminopeptidase S33" evidence="1">
    <location>
        <begin position="29"/>
        <end position="153"/>
    </location>
</feature>
<dbReference type="Proteomes" id="UP001595607">
    <property type="component" value="Unassembled WGS sequence"/>
</dbReference>
<name>A0ABV7M8T9_9PROT</name>
<dbReference type="Gene3D" id="3.40.50.1820">
    <property type="entry name" value="alpha/beta hydrolase"/>
    <property type="match status" value="1"/>
</dbReference>
<accession>A0ABV7M8T9</accession>
<dbReference type="Pfam" id="PF12146">
    <property type="entry name" value="Hydrolase_4"/>
    <property type="match status" value="1"/>
</dbReference>
<keyword evidence="3" id="KW-1185">Reference proteome</keyword>
<protein>
    <submittedName>
        <fullName evidence="2">Alpha/beta hydrolase</fullName>
    </submittedName>
</protein>
<dbReference type="SUPFAM" id="SSF53474">
    <property type="entry name" value="alpha/beta-Hydrolases"/>
    <property type="match status" value="1"/>
</dbReference>
<dbReference type="RefSeq" id="WP_189572218.1">
    <property type="nucleotide sequence ID" value="NZ_BMXU01000001.1"/>
</dbReference>
<keyword evidence="2" id="KW-0378">Hydrolase</keyword>
<evidence type="ECO:0000259" key="1">
    <source>
        <dbReference type="Pfam" id="PF12146"/>
    </source>
</evidence>
<dbReference type="GO" id="GO:0016787">
    <property type="term" value="F:hydrolase activity"/>
    <property type="evidence" value="ECO:0007669"/>
    <property type="project" value="UniProtKB-KW"/>
</dbReference>
<dbReference type="InterPro" id="IPR029058">
    <property type="entry name" value="AB_hydrolase_fold"/>
</dbReference>
<evidence type="ECO:0000313" key="3">
    <source>
        <dbReference type="Proteomes" id="UP001595607"/>
    </source>
</evidence>
<proteinExistence type="predicted"/>
<reference evidence="3" key="1">
    <citation type="journal article" date="2019" name="Int. J. Syst. Evol. Microbiol.">
        <title>The Global Catalogue of Microorganisms (GCM) 10K type strain sequencing project: providing services to taxonomists for standard genome sequencing and annotation.</title>
        <authorList>
            <consortium name="The Broad Institute Genomics Platform"/>
            <consortium name="The Broad Institute Genome Sequencing Center for Infectious Disease"/>
            <person name="Wu L."/>
            <person name="Ma J."/>
        </authorList>
    </citation>
    <scope>NUCLEOTIDE SEQUENCE [LARGE SCALE GENOMIC DNA]</scope>
    <source>
        <strain evidence="3">KCTC 22245</strain>
    </source>
</reference>
<organism evidence="2 3">
    <name type="scientific">Parvularcula lutaonensis</name>
    <dbReference type="NCBI Taxonomy" id="491923"/>
    <lineage>
        <taxon>Bacteria</taxon>
        <taxon>Pseudomonadati</taxon>
        <taxon>Pseudomonadota</taxon>
        <taxon>Alphaproteobacteria</taxon>
        <taxon>Parvularculales</taxon>
        <taxon>Parvularculaceae</taxon>
        <taxon>Parvularcula</taxon>
    </lineage>
</organism>
<dbReference type="InterPro" id="IPR022742">
    <property type="entry name" value="Hydrolase_4"/>
</dbReference>